<evidence type="ECO:0000313" key="3">
    <source>
        <dbReference type="Proteomes" id="UP000095485"/>
    </source>
</evidence>
<keyword evidence="1" id="KW-0175">Coiled coil</keyword>
<proteinExistence type="predicted"/>
<evidence type="ECO:0000313" key="2">
    <source>
        <dbReference type="EMBL" id="CUQ21380.1"/>
    </source>
</evidence>
<dbReference type="Proteomes" id="UP000095485">
    <property type="component" value="Unassembled WGS sequence"/>
</dbReference>
<dbReference type="RefSeq" id="WP_055284824.1">
    <property type="nucleotide sequence ID" value="NZ_CZAY01000032.1"/>
</dbReference>
<gene>
    <name evidence="2" type="ORF">ERS852526_03160</name>
</gene>
<dbReference type="EMBL" id="CZAY01000032">
    <property type="protein sequence ID" value="CUQ21380.1"/>
    <property type="molecule type" value="Genomic_DNA"/>
</dbReference>
<dbReference type="GeneID" id="96230432"/>
<reference evidence="2 3" key="1">
    <citation type="submission" date="2015-09" db="EMBL/GenBank/DDBJ databases">
        <authorList>
            <consortium name="Pathogen Informatics"/>
        </authorList>
    </citation>
    <scope>NUCLEOTIDE SEQUENCE [LARGE SCALE GENOMIC DNA]</scope>
    <source>
        <strain evidence="2 3">2789STDY5834914</strain>
    </source>
</reference>
<accession>A0A174UNL6</accession>
<organism evidence="2 3">
    <name type="scientific">Dorea longicatena</name>
    <dbReference type="NCBI Taxonomy" id="88431"/>
    <lineage>
        <taxon>Bacteria</taxon>
        <taxon>Bacillati</taxon>
        <taxon>Bacillota</taxon>
        <taxon>Clostridia</taxon>
        <taxon>Lachnospirales</taxon>
        <taxon>Lachnospiraceae</taxon>
        <taxon>Dorea</taxon>
    </lineage>
</organism>
<dbReference type="AlphaFoldDB" id="A0A174UNL6"/>
<protein>
    <submittedName>
        <fullName evidence="2">Uncharacterized protein</fullName>
    </submittedName>
</protein>
<dbReference type="OrthoDB" id="1823146at2"/>
<feature type="coiled-coil region" evidence="1">
    <location>
        <begin position="18"/>
        <end position="45"/>
    </location>
</feature>
<sequence length="64" mass="7520">MTDKEIRRLKRSQLIDIIYHLKKEIEEQKKTIEDLQKQLEDRTIRIQNAGSIASPGIDTGGNRW</sequence>
<evidence type="ECO:0000256" key="1">
    <source>
        <dbReference type="SAM" id="Coils"/>
    </source>
</evidence>
<name>A0A174UNL6_9FIRM</name>